<evidence type="ECO:0000256" key="5">
    <source>
        <dbReference type="SAM" id="Phobius"/>
    </source>
</evidence>
<sequence length="133" mass="14954">MFCLRSWLPLLFIPTSASPAFIVMFLISTYFFHRPCVYCSLLMLTLFTSSCYWSDRCFLDSNNGHWFEPRILTTATAAFNTAAGSISSHAGDSALGNATDTMGVWTGIGLDWLRSLVGRREWRLPCVDVNVRL</sequence>
<organism evidence="6 7">
    <name type="scientific">Terfezia boudieri ATCC MYA-4762</name>
    <dbReference type="NCBI Taxonomy" id="1051890"/>
    <lineage>
        <taxon>Eukaryota</taxon>
        <taxon>Fungi</taxon>
        <taxon>Dikarya</taxon>
        <taxon>Ascomycota</taxon>
        <taxon>Pezizomycotina</taxon>
        <taxon>Pezizomycetes</taxon>
        <taxon>Pezizales</taxon>
        <taxon>Pezizaceae</taxon>
        <taxon>Terfezia</taxon>
    </lineage>
</organism>
<accession>A0A3N4LTW3</accession>
<evidence type="ECO:0000256" key="4">
    <source>
        <dbReference type="ARBA" id="ARBA00023136"/>
    </source>
</evidence>
<evidence type="ECO:0000313" key="7">
    <source>
        <dbReference type="Proteomes" id="UP000267821"/>
    </source>
</evidence>
<dbReference type="SMART" id="SM01396">
    <property type="entry name" value="BC10"/>
    <property type="match status" value="1"/>
</dbReference>
<keyword evidence="7" id="KW-1185">Reference proteome</keyword>
<evidence type="ECO:0000313" key="6">
    <source>
        <dbReference type="EMBL" id="RPB26307.1"/>
    </source>
</evidence>
<keyword evidence="3 5" id="KW-1133">Transmembrane helix</keyword>
<dbReference type="PANTHER" id="PTHR13259">
    <property type="entry name" value="BLADDER CANCER 10 KD PROTEIN HOMOLOG"/>
    <property type="match status" value="1"/>
</dbReference>
<gene>
    <name evidence="6" type="ORF">L211DRAFT_835666</name>
</gene>
<dbReference type="InParanoid" id="A0A3N4LTW3"/>
<protein>
    <submittedName>
        <fullName evidence="6">Uncharacterized protein</fullName>
    </submittedName>
</protein>
<comment type="subcellular location">
    <subcellularLocation>
        <location evidence="1">Membrane</location>
    </subcellularLocation>
</comment>
<evidence type="ECO:0000256" key="2">
    <source>
        <dbReference type="ARBA" id="ARBA00022692"/>
    </source>
</evidence>
<keyword evidence="2 5" id="KW-0812">Transmembrane</keyword>
<dbReference type="OrthoDB" id="5563033at2759"/>
<feature type="transmembrane region" description="Helical" evidence="5">
    <location>
        <begin position="7"/>
        <end position="32"/>
    </location>
</feature>
<dbReference type="GO" id="GO:0016020">
    <property type="term" value="C:membrane"/>
    <property type="evidence" value="ECO:0007669"/>
    <property type="project" value="UniProtKB-SubCell"/>
</dbReference>
<reference evidence="6 7" key="1">
    <citation type="journal article" date="2018" name="Nat. Ecol. Evol.">
        <title>Pezizomycetes genomes reveal the molecular basis of ectomycorrhizal truffle lifestyle.</title>
        <authorList>
            <person name="Murat C."/>
            <person name="Payen T."/>
            <person name="Noel B."/>
            <person name="Kuo A."/>
            <person name="Morin E."/>
            <person name="Chen J."/>
            <person name="Kohler A."/>
            <person name="Krizsan K."/>
            <person name="Balestrini R."/>
            <person name="Da Silva C."/>
            <person name="Montanini B."/>
            <person name="Hainaut M."/>
            <person name="Levati E."/>
            <person name="Barry K.W."/>
            <person name="Belfiori B."/>
            <person name="Cichocki N."/>
            <person name="Clum A."/>
            <person name="Dockter R.B."/>
            <person name="Fauchery L."/>
            <person name="Guy J."/>
            <person name="Iotti M."/>
            <person name="Le Tacon F."/>
            <person name="Lindquist E.A."/>
            <person name="Lipzen A."/>
            <person name="Malagnac F."/>
            <person name="Mello A."/>
            <person name="Molinier V."/>
            <person name="Miyauchi S."/>
            <person name="Poulain J."/>
            <person name="Riccioni C."/>
            <person name="Rubini A."/>
            <person name="Sitrit Y."/>
            <person name="Splivallo R."/>
            <person name="Traeger S."/>
            <person name="Wang M."/>
            <person name="Zifcakova L."/>
            <person name="Wipf D."/>
            <person name="Zambonelli A."/>
            <person name="Paolocci F."/>
            <person name="Nowrousian M."/>
            <person name="Ottonello S."/>
            <person name="Baldrian P."/>
            <person name="Spatafora J.W."/>
            <person name="Henrissat B."/>
            <person name="Nagy L.G."/>
            <person name="Aury J.M."/>
            <person name="Wincker P."/>
            <person name="Grigoriev I.V."/>
            <person name="Bonfante P."/>
            <person name="Martin F.M."/>
        </authorList>
    </citation>
    <scope>NUCLEOTIDE SEQUENCE [LARGE SCALE GENOMIC DNA]</scope>
    <source>
        <strain evidence="6 7">ATCC MYA-4762</strain>
    </source>
</reference>
<evidence type="ECO:0000256" key="1">
    <source>
        <dbReference type="ARBA" id="ARBA00004370"/>
    </source>
</evidence>
<dbReference type="InterPro" id="IPR009598">
    <property type="entry name" value="BCALP"/>
</dbReference>
<name>A0A3N4LTW3_9PEZI</name>
<keyword evidence="4 5" id="KW-0472">Membrane</keyword>
<dbReference type="AlphaFoldDB" id="A0A3N4LTW3"/>
<evidence type="ECO:0000256" key="3">
    <source>
        <dbReference type="ARBA" id="ARBA00022989"/>
    </source>
</evidence>
<dbReference type="Proteomes" id="UP000267821">
    <property type="component" value="Unassembled WGS sequence"/>
</dbReference>
<dbReference type="Pfam" id="PF06726">
    <property type="entry name" value="BC10"/>
    <property type="match status" value="1"/>
</dbReference>
<dbReference type="EMBL" id="ML121535">
    <property type="protein sequence ID" value="RPB26307.1"/>
    <property type="molecule type" value="Genomic_DNA"/>
</dbReference>
<proteinExistence type="predicted"/>
<dbReference type="PANTHER" id="PTHR13259:SF1">
    <property type="entry name" value="BLADDER CANCER-ASSOCIATED PROTEIN"/>
    <property type="match status" value="1"/>
</dbReference>